<accession>A0A291HU47</accession>
<keyword evidence="4" id="KW-0249">Electron transport</keyword>
<dbReference type="AlphaFoldDB" id="A0A291HU47"/>
<evidence type="ECO:0000313" key="6">
    <source>
        <dbReference type="EMBL" id="ATG75685.1"/>
    </source>
</evidence>
<evidence type="ECO:0000256" key="1">
    <source>
        <dbReference type="ARBA" id="ARBA00001917"/>
    </source>
</evidence>
<feature type="domain" description="Flavodoxin-like" evidence="5">
    <location>
        <begin position="4"/>
        <end position="145"/>
    </location>
</feature>
<dbReference type="InterPro" id="IPR029039">
    <property type="entry name" value="Flavoprotein-like_sf"/>
</dbReference>
<dbReference type="PANTHER" id="PTHR19384">
    <property type="entry name" value="NITRIC OXIDE SYNTHASE-RELATED"/>
    <property type="match status" value="1"/>
</dbReference>
<keyword evidence="7" id="KW-1185">Reference proteome</keyword>
<dbReference type="PANTHER" id="PTHR19384:SF128">
    <property type="entry name" value="NADPH OXIDOREDUCTASE A"/>
    <property type="match status" value="1"/>
</dbReference>
<keyword evidence="2" id="KW-0285">Flavoprotein</keyword>
<dbReference type="GO" id="GO:0016491">
    <property type="term" value="F:oxidoreductase activity"/>
    <property type="evidence" value="ECO:0007669"/>
    <property type="project" value="TreeGrafter"/>
</dbReference>
<evidence type="ECO:0000256" key="4">
    <source>
        <dbReference type="ARBA" id="ARBA00022982"/>
    </source>
</evidence>
<dbReference type="SUPFAM" id="SSF52218">
    <property type="entry name" value="Flavoproteins"/>
    <property type="match status" value="1"/>
</dbReference>
<dbReference type="EMBL" id="CP012621">
    <property type="protein sequence ID" value="ATG75685.1"/>
    <property type="molecule type" value="Genomic_DNA"/>
</dbReference>
<dbReference type="PRINTS" id="PR00369">
    <property type="entry name" value="FLAVODOXIN"/>
</dbReference>
<organism evidence="6 7">
    <name type="scientific">Zobellella denitrificans</name>
    <dbReference type="NCBI Taxonomy" id="347534"/>
    <lineage>
        <taxon>Bacteria</taxon>
        <taxon>Pseudomonadati</taxon>
        <taxon>Pseudomonadota</taxon>
        <taxon>Gammaproteobacteria</taxon>
        <taxon>Aeromonadales</taxon>
        <taxon>Aeromonadaceae</taxon>
        <taxon>Zobellella</taxon>
    </lineage>
</organism>
<reference evidence="7" key="1">
    <citation type="submission" date="2015-09" db="EMBL/GenBank/DDBJ databases">
        <authorList>
            <person name="Shao Z."/>
            <person name="Wang L."/>
        </authorList>
    </citation>
    <scope>NUCLEOTIDE SEQUENCE [LARGE SCALE GENOMIC DNA]</scope>
    <source>
        <strain evidence="7">F13-1</strain>
    </source>
</reference>
<dbReference type="RefSeq" id="WP_096780227.1">
    <property type="nucleotide sequence ID" value="NZ_CP012621.1"/>
</dbReference>
<dbReference type="Gene3D" id="3.40.50.360">
    <property type="match status" value="1"/>
</dbReference>
<dbReference type="KEGG" id="zdf:AN401_19040"/>
<dbReference type="PROSITE" id="PS50902">
    <property type="entry name" value="FLAVODOXIN_LIKE"/>
    <property type="match status" value="1"/>
</dbReference>
<gene>
    <name evidence="6" type="ORF">AN401_19040</name>
</gene>
<dbReference type="GO" id="GO:0005829">
    <property type="term" value="C:cytosol"/>
    <property type="evidence" value="ECO:0007669"/>
    <property type="project" value="TreeGrafter"/>
</dbReference>
<comment type="cofactor">
    <cofactor evidence="1">
        <name>FMN</name>
        <dbReference type="ChEBI" id="CHEBI:58210"/>
    </cofactor>
</comment>
<evidence type="ECO:0000313" key="7">
    <source>
        <dbReference type="Proteomes" id="UP000217763"/>
    </source>
</evidence>
<proteinExistence type="predicted"/>
<dbReference type="Proteomes" id="UP000217763">
    <property type="component" value="Chromosome"/>
</dbReference>
<name>A0A291HU47_9GAMM</name>
<dbReference type="GO" id="GO:0010181">
    <property type="term" value="F:FMN binding"/>
    <property type="evidence" value="ECO:0007669"/>
    <property type="project" value="InterPro"/>
</dbReference>
<dbReference type="InterPro" id="IPR001094">
    <property type="entry name" value="Flavdoxin-like"/>
</dbReference>
<sequence length="152" mass="16391">MSHFTLLVGSTLGYAEDLAEVLAGILAGRGHQTVIHTSPQVDHILIGPDHYLLLVCSTHGAGDLPDNIQPLSRQLQEQQPDLGGLPFLAVGLGDSSYDTFCQAIRSLDQQLRDRGAVRIGDRLEIDVSQPDLPEILASAWLDQQLQAAGIHP</sequence>
<evidence type="ECO:0000256" key="3">
    <source>
        <dbReference type="ARBA" id="ARBA00022643"/>
    </source>
</evidence>
<evidence type="ECO:0000259" key="5">
    <source>
        <dbReference type="PROSITE" id="PS50902"/>
    </source>
</evidence>
<keyword evidence="4" id="KW-0813">Transport</keyword>
<protein>
    <submittedName>
        <fullName evidence="6">FMN-binding protein</fullName>
    </submittedName>
</protein>
<dbReference type="InterPro" id="IPR008254">
    <property type="entry name" value="Flavodoxin/NO_synth"/>
</dbReference>
<evidence type="ECO:0000256" key="2">
    <source>
        <dbReference type="ARBA" id="ARBA00022630"/>
    </source>
</evidence>
<dbReference type="Pfam" id="PF00258">
    <property type="entry name" value="Flavodoxin_1"/>
    <property type="match status" value="1"/>
</dbReference>
<keyword evidence="3" id="KW-0288">FMN</keyword>
<dbReference type="GO" id="GO:0050660">
    <property type="term" value="F:flavin adenine dinucleotide binding"/>
    <property type="evidence" value="ECO:0007669"/>
    <property type="project" value="TreeGrafter"/>
</dbReference>